<feature type="domain" description="ABC transporter" evidence="9">
    <location>
        <begin position="4"/>
        <end position="214"/>
    </location>
</feature>
<evidence type="ECO:0000256" key="3">
    <source>
        <dbReference type="ARBA" id="ARBA00022519"/>
    </source>
</evidence>
<evidence type="ECO:0000256" key="6">
    <source>
        <dbReference type="ARBA" id="ARBA00022840"/>
    </source>
</evidence>
<accession>A0A081BGY7</accession>
<keyword evidence="5" id="KW-0547">Nucleotide-binding</keyword>
<keyword evidence="2" id="KW-1003">Cell membrane</keyword>
<keyword evidence="3" id="KW-0997">Cell inner membrane</keyword>
<comment type="caution">
    <text evidence="10">The sequence shown here is derived from an EMBL/GenBank/DDBJ whole genome shotgun (WGS) entry which is preliminary data.</text>
</comment>
<dbReference type="Pfam" id="PF00005">
    <property type="entry name" value="ABC_tran"/>
    <property type="match status" value="1"/>
</dbReference>
<evidence type="ECO:0000313" key="11">
    <source>
        <dbReference type="Proteomes" id="UP000028700"/>
    </source>
</evidence>
<evidence type="ECO:0000313" key="10">
    <source>
        <dbReference type="EMBL" id="GAK47305.1"/>
    </source>
</evidence>
<evidence type="ECO:0000256" key="1">
    <source>
        <dbReference type="ARBA" id="ARBA00022448"/>
    </source>
</evidence>
<keyword evidence="8" id="KW-0472">Membrane</keyword>
<name>A0A081BGY7_9LACO</name>
<evidence type="ECO:0000256" key="5">
    <source>
        <dbReference type="ARBA" id="ARBA00022741"/>
    </source>
</evidence>
<dbReference type="PROSITE" id="PS00211">
    <property type="entry name" value="ABC_TRANSPORTER_1"/>
    <property type="match status" value="1"/>
</dbReference>
<keyword evidence="1" id="KW-0813">Transport</keyword>
<evidence type="ECO:0000256" key="7">
    <source>
        <dbReference type="ARBA" id="ARBA00022967"/>
    </source>
</evidence>
<evidence type="ECO:0000256" key="2">
    <source>
        <dbReference type="ARBA" id="ARBA00022475"/>
    </source>
</evidence>
<gene>
    <name evidence="10" type="ORF">LOSG293_040510</name>
</gene>
<organism evidence="10 11">
    <name type="scientific">Secundilactobacillus oryzae JCM 18671</name>
    <dbReference type="NCBI Taxonomy" id="1291743"/>
    <lineage>
        <taxon>Bacteria</taxon>
        <taxon>Bacillati</taxon>
        <taxon>Bacillota</taxon>
        <taxon>Bacilli</taxon>
        <taxon>Lactobacillales</taxon>
        <taxon>Lactobacillaceae</taxon>
        <taxon>Secundilactobacillus</taxon>
    </lineage>
</organism>
<sequence length="215" mass="23980">MTLLELSGVGFAANDHAILQDVNLTVEADDYLTITGPSGGGKSTLLKLIATMISPTAGTIRYEGKDLETYDPIMYRREVSYCFQQPTLFGTDVLENLSFPALIRGKEFDRNRAMELMDYVKLQPDMLNHPVNELSGGERQRVALIRNLMYLPKLLLLDEISTGLDSENKAIVWSLIDRLKADSGVTLISVTHDEREIADAKNLARVENGHLEVVR</sequence>
<dbReference type="InterPro" id="IPR017871">
    <property type="entry name" value="ABC_transporter-like_CS"/>
</dbReference>
<evidence type="ECO:0000256" key="8">
    <source>
        <dbReference type="ARBA" id="ARBA00023136"/>
    </source>
</evidence>
<evidence type="ECO:0000259" key="9">
    <source>
        <dbReference type="PROSITE" id="PS50893"/>
    </source>
</evidence>
<dbReference type="STRING" id="1291743.LOSG293_040510"/>
<dbReference type="OrthoDB" id="9785080at2"/>
<dbReference type="GO" id="GO:0006817">
    <property type="term" value="P:phosphate ion transport"/>
    <property type="evidence" value="ECO:0007669"/>
    <property type="project" value="UniProtKB-KW"/>
</dbReference>
<dbReference type="EMBL" id="BBJM01000004">
    <property type="protein sequence ID" value="GAK47305.1"/>
    <property type="molecule type" value="Genomic_DNA"/>
</dbReference>
<dbReference type="Proteomes" id="UP000028700">
    <property type="component" value="Unassembled WGS sequence"/>
</dbReference>
<dbReference type="Gene3D" id="3.40.50.300">
    <property type="entry name" value="P-loop containing nucleotide triphosphate hydrolases"/>
    <property type="match status" value="1"/>
</dbReference>
<dbReference type="InterPro" id="IPR003593">
    <property type="entry name" value="AAA+_ATPase"/>
</dbReference>
<dbReference type="GO" id="GO:0005524">
    <property type="term" value="F:ATP binding"/>
    <property type="evidence" value="ECO:0007669"/>
    <property type="project" value="UniProtKB-KW"/>
</dbReference>
<dbReference type="RefSeq" id="WP_034526412.1">
    <property type="nucleotide sequence ID" value="NZ_BBAZ01000004.1"/>
</dbReference>
<dbReference type="eggNOG" id="COG4619">
    <property type="taxonomic scope" value="Bacteria"/>
</dbReference>
<dbReference type="AlphaFoldDB" id="A0A081BGY7"/>
<dbReference type="SUPFAM" id="SSF52540">
    <property type="entry name" value="P-loop containing nucleoside triphosphate hydrolases"/>
    <property type="match status" value="1"/>
</dbReference>
<evidence type="ECO:0000256" key="4">
    <source>
        <dbReference type="ARBA" id="ARBA00022592"/>
    </source>
</evidence>
<keyword evidence="11" id="KW-1185">Reference proteome</keyword>
<keyword evidence="6 10" id="KW-0067">ATP-binding</keyword>
<dbReference type="PROSITE" id="PS50893">
    <property type="entry name" value="ABC_TRANSPORTER_2"/>
    <property type="match status" value="1"/>
</dbReference>
<dbReference type="GO" id="GO:0016887">
    <property type="term" value="F:ATP hydrolysis activity"/>
    <property type="evidence" value="ECO:0007669"/>
    <property type="project" value="InterPro"/>
</dbReference>
<keyword evidence="4" id="KW-0592">Phosphate transport</keyword>
<dbReference type="InterPro" id="IPR003439">
    <property type="entry name" value="ABC_transporter-like_ATP-bd"/>
</dbReference>
<dbReference type="PANTHER" id="PTHR43423">
    <property type="entry name" value="ABC TRANSPORTER I FAMILY MEMBER 17"/>
    <property type="match status" value="1"/>
</dbReference>
<protein>
    <submittedName>
        <fullName evidence="10">Putative ABC transport system ATP-binding protein</fullName>
    </submittedName>
</protein>
<reference evidence="10" key="1">
    <citation type="journal article" date="2014" name="Genome Announc.">
        <title>Draft Genome Sequence of Lactobacillus oryzae Strain SG293T.</title>
        <authorList>
            <person name="Tanizawa Y."/>
            <person name="Fujisawa T."/>
            <person name="Mochizuki T."/>
            <person name="Kaminuma E."/>
            <person name="Nakamura Y."/>
            <person name="Tohno M."/>
        </authorList>
    </citation>
    <scope>NUCLEOTIDE SEQUENCE [LARGE SCALE GENOMIC DNA]</scope>
    <source>
        <strain evidence="10">SG293</strain>
    </source>
</reference>
<dbReference type="PANTHER" id="PTHR43423:SF12">
    <property type="entry name" value="IRON EXPORT ATP-BINDING PROTEIN FETA-RELATED"/>
    <property type="match status" value="1"/>
</dbReference>
<dbReference type="InterPro" id="IPR027417">
    <property type="entry name" value="P-loop_NTPase"/>
</dbReference>
<proteinExistence type="predicted"/>
<dbReference type="SMART" id="SM00382">
    <property type="entry name" value="AAA"/>
    <property type="match status" value="1"/>
</dbReference>
<keyword evidence="7" id="KW-1278">Translocase</keyword>